<evidence type="ECO:0000313" key="2">
    <source>
        <dbReference type="Proteomes" id="UP000198796"/>
    </source>
</evidence>
<dbReference type="OrthoDB" id="7853284at2"/>
<sequence>MSDDASQISFLDPHVTDRYRHLAGFLSIEAAALHELLVACECYEAGQAVVRLIERVTCDIRDLPAMRADLDLVLRNLAEVGAGALDRAWTNGSAPADLDAAVRFYGARLGDLSARL</sequence>
<dbReference type="AlphaFoldDB" id="A0A1I0WTG3"/>
<evidence type="ECO:0000313" key="1">
    <source>
        <dbReference type="EMBL" id="SFA91717.1"/>
    </source>
</evidence>
<organism evidence="1 2">
    <name type="scientific">Poseidonocella pacifica</name>
    <dbReference type="NCBI Taxonomy" id="871651"/>
    <lineage>
        <taxon>Bacteria</taxon>
        <taxon>Pseudomonadati</taxon>
        <taxon>Pseudomonadota</taxon>
        <taxon>Alphaproteobacteria</taxon>
        <taxon>Rhodobacterales</taxon>
        <taxon>Roseobacteraceae</taxon>
        <taxon>Poseidonocella</taxon>
    </lineage>
</organism>
<gene>
    <name evidence="1" type="ORF">SAMN05421688_1736</name>
</gene>
<reference evidence="1 2" key="1">
    <citation type="submission" date="2016-10" db="EMBL/GenBank/DDBJ databases">
        <authorList>
            <person name="de Groot N.N."/>
        </authorList>
    </citation>
    <scope>NUCLEOTIDE SEQUENCE [LARGE SCALE GENOMIC DNA]</scope>
    <source>
        <strain evidence="1 2">DSM 29316</strain>
    </source>
</reference>
<proteinExistence type="predicted"/>
<name>A0A1I0WTG3_9RHOB</name>
<dbReference type="Proteomes" id="UP000198796">
    <property type="component" value="Unassembled WGS sequence"/>
</dbReference>
<dbReference type="STRING" id="871651.SAMN05421688_1736"/>
<accession>A0A1I0WTG3</accession>
<dbReference type="EMBL" id="FOJU01000002">
    <property type="protein sequence ID" value="SFA91717.1"/>
    <property type="molecule type" value="Genomic_DNA"/>
</dbReference>
<dbReference type="RefSeq" id="WP_092063143.1">
    <property type="nucleotide sequence ID" value="NZ_FOJU01000002.1"/>
</dbReference>
<protein>
    <submittedName>
        <fullName evidence="1">Uncharacterized protein</fullName>
    </submittedName>
</protein>
<keyword evidence="2" id="KW-1185">Reference proteome</keyword>